<dbReference type="GO" id="GO:0030313">
    <property type="term" value="C:cell envelope"/>
    <property type="evidence" value="ECO:0007669"/>
    <property type="project" value="UniProtKB-SubCell"/>
</dbReference>
<keyword evidence="5" id="KW-1133">Transmembrane helix</keyword>
<dbReference type="CDD" id="cd02966">
    <property type="entry name" value="TlpA_like_family"/>
    <property type="match status" value="1"/>
</dbReference>
<dbReference type="InterPro" id="IPR036249">
    <property type="entry name" value="Thioredoxin-like_sf"/>
</dbReference>
<protein>
    <recommendedName>
        <fullName evidence="6">Thioredoxin domain-containing protein</fullName>
    </recommendedName>
</protein>
<reference evidence="7" key="1">
    <citation type="submission" date="2018-05" db="EMBL/GenBank/DDBJ databases">
        <authorList>
            <person name="Lanie J.A."/>
            <person name="Ng W.-L."/>
            <person name="Kazmierczak K.M."/>
            <person name="Andrzejewski T.M."/>
            <person name="Davidsen T.M."/>
            <person name="Wayne K.J."/>
            <person name="Tettelin H."/>
            <person name="Glass J.I."/>
            <person name="Rusch D."/>
            <person name="Podicherti R."/>
            <person name="Tsui H.-C.T."/>
            <person name="Winkler M.E."/>
        </authorList>
    </citation>
    <scope>NUCLEOTIDE SEQUENCE</scope>
</reference>
<comment type="subcellular location">
    <subcellularLocation>
        <location evidence="1">Cell envelope</location>
    </subcellularLocation>
</comment>
<keyword evidence="2" id="KW-0201">Cytochrome c-type biogenesis</keyword>
<dbReference type="InterPro" id="IPR050553">
    <property type="entry name" value="Thioredoxin_ResA/DsbE_sf"/>
</dbReference>
<dbReference type="InterPro" id="IPR013766">
    <property type="entry name" value="Thioredoxin_domain"/>
</dbReference>
<dbReference type="EMBL" id="UINC01107996">
    <property type="protein sequence ID" value="SVC73787.1"/>
    <property type="molecule type" value="Genomic_DNA"/>
</dbReference>
<dbReference type="SUPFAM" id="SSF52833">
    <property type="entry name" value="Thioredoxin-like"/>
    <property type="match status" value="1"/>
</dbReference>
<evidence type="ECO:0000256" key="1">
    <source>
        <dbReference type="ARBA" id="ARBA00004196"/>
    </source>
</evidence>
<organism evidence="7">
    <name type="scientific">marine metagenome</name>
    <dbReference type="NCBI Taxonomy" id="408172"/>
    <lineage>
        <taxon>unclassified sequences</taxon>
        <taxon>metagenomes</taxon>
        <taxon>ecological metagenomes</taxon>
    </lineage>
</organism>
<dbReference type="GO" id="GO:0017004">
    <property type="term" value="P:cytochrome complex assembly"/>
    <property type="evidence" value="ECO:0007669"/>
    <property type="project" value="UniProtKB-KW"/>
</dbReference>
<dbReference type="GO" id="GO:0016209">
    <property type="term" value="F:antioxidant activity"/>
    <property type="evidence" value="ECO:0007669"/>
    <property type="project" value="InterPro"/>
</dbReference>
<accession>A0A382PLR6</accession>
<keyword evidence="4" id="KW-0676">Redox-active center</keyword>
<sequence>MNAIVEQKPTSIYIPYALLVTALLSFYIVSLNKVDLRPGEVEYPAEAFLAPEFELPTLQGGKIRLSDYRGKVLFINFWATWCATCKVEMPSMEKLYQRFREYDFEMLTISVDKDLSLITPFVKEYGLTFPVLLDPDSKLAKQDYKTTGVPETFVVDKNGIIVHKAIGPRDWATDETMEAFAQLIQRG</sequence>
<dbReference type="PANTHER" id="PTHR42852:SF6">
    <property type="entry name" value="THIOL:DISULFIDE INTERCHANGE PROTEIN DSBE"/>
    <property type="match status" value="1"/>
</dbReference>
<dbReference type="Gene3D" id="3.40.30.10">
    <property type="entry name" value="Glutaredoxin"/>
    <property type="match status" value="1"/>
</dbReference>
<feature type="transmembrane region" description="Helical" evidence="5">
    <location>
        <begin position="12"/>
        <end position="29"/>
    </location>
</feature>
<keyword evidence="3" id="KW-1015">Disulfide bond</keyword>
<proteinExistence type="predicted"/>
<evidence type="ECO:0000256" key="2">
    <source>
        <dbReference type="ARBA" id="ARBA00022748"/>
    </source>
</evidence>
<evidence type="ECO:0000256" key="4">
    <source>
        <dbReference type="ARBA" id="ARBA00023284"/>
    </source>
</evidence>
<dbReference type="PROSITE" id="PS00194">
    <property type="entry name" value="THIOREDOXIN_1"/>
    <property type="match status" value="1"/>
</dbReference>
<dbReference type="Pfam" id="PF00578">
    <property type="entry name" value="AhpC-TSA"/>
    <property type="match status" value="1"/>
</dbReference>
<dbReference type="InterPro" id="IPR017937">
    <property type="entry name" value="Thioredoxin_CS"/>
</dbReference>
<gene>
    <name evidence="7" type="ORF">METZ01_LOCUS326641</name>
</gene>
<dbReference type="GO" id="GO:0016491">
    <property type="term" value="F:oxidoreductase activity"/>
    <property type="evidence" value="ECO:0007669"/>
    <property type="project" value="InterPro"/>
</dbReference>
<evidence type="ECO:0000313" key="7">
    <source>
        <dbReference type="EMBL" id="SVC73787.1"/>
    </source>
</evidence>
<dbReference type="PANTHER" id="PTHR42852">
    <property type="entry name" value="THIOL:DISULFIDE INTERCHANGE PROTEIN DSBE"/>
    <property type="match status" value="1"/>
</dbReference>
<dbReference type="PROSITE" id="PS51352">
    <property type="entry name" value="THIOREDOXIN_2"/>
    <property type="match status" value="1"/>
</dbReference>
<keyword evidence="5" id="KW-0812">Transmembrane</keyword>
<evidence type="ECO:0000256" key="5">
    <source>
        <dbReference type="SAM" id="Phobius"/>
    </source>
</evidence>
<dbReference type="AlphaFoldDB" id="A0A382PLR6"/>
<evidence type="ECO:0000256" key="3">
    <source>
        <dbReference type="ARBA" id="ARBA00023157"/>
    </source>
</evidence>
<dbReference type="InterPro" id="IPR000866">
    <property type="entry name" value="AhpC/TSA"/>
</dbReference>
<evidence type="ECO:0000259" key="6">
    <source>
        <dbReference type="PROSITE" id="PS51352"/>
    </source>
</evidence>
<keyword evidence="5" id="KW-0472">Membrane</keyword>
<name>A0A382PLR6_9ZZZZ</name>
<feature type="domain" description="Thioredoxin" evidence="6">
    <location>
        <begin position="44"/>
        <end position="185"/>
    </location>
</feature>